<organism evidence="1 2">
    <name type="scientific">Panagrolaimus sp. ES5</name>
    <dbReference type="NCBI Taxonomy" id="591445"/>
    <lineage>
        <taxon>Eukaryota</taxon>
        <taxon>Metazoa</taxon>
        <taxon>Ecdysozoa</taxon>
        <taxon>Nematoda</taxon>
        <taxon>Chromadorea</taxon>
        <taxon>Rhabditida</taxon>
        <taxon>Tylenchina</taxon>
        <taxon>Panagrolaimomorpha</taxon>
        <taxon>Panagrolaimoidea</taxon>
        <taxon>Panagrolaimidae</taxon>
        <taxon>Panagrolaimus</taxon>
    </lineage>
</organism>
<dbReference type="Proteomes" id="UP000887579">
    <property type="component" value="Unplaced"/>
</dbReference>
<sequence>MMEDGKMLKKMEEFFIDNNDDDEKNDSSISNENDGSNNYQKEEEEKVIEVPESSPTTKSQYVYDYYENELNEILKSIDQLTVGSNDDVEDAIDNLNASEGSGDASNVKPFHAQMVRIRIRPQYIEHIRAKRGWSAFCHFKSKSPVQYIQRSRSALKSSYNPSMLQISQP</sequence>
<evidence type="ECO:0000313" key="2">
    <source>
        <dbReference type="WBParaSite" id="ES5_v2.g25630.t1"/>
    </source>
</evidence>
<protein>
    <submittedName>
        <fullName evidence="2">Uncharacterized protein</fullName>
    </submittedName>
</protein>
<name>A0AC34G816_9BILA</name>
<evidence type="ECO:0000313" key="1">
    <source>
        <dbReference type="Proteomes" id="UP000887579"/>
    </source>
</evidence>
<accession>A0AC34G816</accession>
<dbReference type="WBParaSite" id="ES5_v2.g25630.t1">
    <property type="protein sequence ID" value="ES5_v2.g25630.t1"/>
    <property type="gene ID" value="ES5_v2.g25630"/>
</dbReference>
<reference evidence="2" key="1">
    <citation type="submission" date="2022-11" db="UniProtKB">
        <authorList>
            <consortium name="WormBaseParasite"/>
        </authorList>
    </citation>
    <scope>IDENTIFICATION</scope>
</reference>
<proteinExistence type="predicted"/>